<keyword evidence="5" id="KW-0742">SOS response</keyword>
<proteinExistence type="inferred from homology"/>
<dbReference type="Gene3D" id="3.30.70.270">
    <property type="match status" value="1"/>
</dbReference>
<dbReference type="InterPro" id="IPR017961">
    <property type="entry name" value="DNA_pol_Y-fam_little_finger"/>
</dbReference>
<dbReference type="EMBL" id="VSIX01000033">
    <property type="protein sequence ID" value="TYB31487.1"/>
    <property type="molecule type" value="Genomic_DNA"/>
</dbReference>
<evidence type="ECO:0000256" key="5">
    <source>
        <dbReference type="ARBA" id="ARBA00023236"/>
    </source>
</evidence>
<keyword evidence="2" id="KW-0227">DNA damage</keyword>
<dbReference type="Pfam" id="PF00817">
    <property type="entry name" value="IMS"/>
    <property type="match status" value="1"/>
</dbReference>
<evidence type="ECO:0000256" key="1">
    <source>
        <dbReference type="ARBA" id="ARBA00010945"/>
    </source>
</evidence>
<comment type="similarity">
    <text evidence="1">Belongs to the DNA polymerase type-Y family.</text>
</comment>
<keyword evidence="3" id="KW-0741">SOS mutagenesis</keyword>
<keyword evidence="4" id="KW-0234">DNA repair</keyword>
<feature type="domain" description="UmuC" evidence="6">
    <location>
        <begin position="5"/>
        <end position="188"/>
    </location>
</feature>
<dbReference type="SUPFAM" id="SSF56672">
    <property type="entry name" value="DNA/RNA polymerases"/>
    <property type="match status" value="1"/>
</dbReference>
<dbReference type="GO" id="GO:0006281">
    <property type="term" value="P:DNA repair"/>
    <property type="evidence" value="ECO:0007669"/>
    <property type="project" value="UniProtKB-KW"/>
</dbReference>
<dbReference type="InterPro" id="IPR043502">
    <property type="entry name" value="DNA/RNA_pol_sf"/>
</dbReference>
<gene>
    <name evidence="7" type="ORF">FXF47_03995</name>
</gene>
<dbReference type="GO" id="GO:0009432">
    <property type="term" value="P:SOS response"/>
    <property type="evidence" value="ECO:0007669"/>
    <property type="project" value="UniProtKB-KW"/>
</dbReference>
<reference evidence="7" key="1">
    <citation type="submission" date="2019-08" db="EMBL/GenBank/DDBJ databases">
        <title>Genomic characterization of a novel candidate phylum (ARYD3) from a high temperature, high salinity tertiary oil reservoir in north central Oklahoma, USA.</title>
        <authorList>
            <person name="Youssef N.H."/>
            <person name="Yadav A."/>
            <person name="Elshahed M.S."/>
        </authorList>
    </citation>
    <scope>NUCLEOTIDE SEQUENCE [LARGE SCALE GENOMIC DNA]</scope>
    <source>
        <strain evidence="7">ARYD3</strain>
    </source>
</reference>
<sequence>MNTMFGLIDCNNFYVSCERVFDPSLRDVPVVILSNNDGCVVALSQEAKELSIKRGTPIFKVKDKIKKYSGKILSSNYALYGEMSERVMNILYKFSPEIEIYSIDEAFLLLKDTNKNYKEYGKKIKKFIKNATGIPVSVGIGTTKTLAKIANHIVKKDRKRRDVFVIDDKKNIDSILKKVNVENIWGIGRQYSKKLIRNEVYTAYKLKNLDLRWVKDNLGGVAGLRLVSELKGISCLPLEEVKSPKKQIVSSRSFGKDISDLSKIEEALGSYISRAAEKLRAQDSLVAVLHVFLYTNRYKDFPQHNEMIGYKLLNPTAYTPDLIKVGKKMIRKIFKKGYSYKKTGVIFSEIINKENRQYNLFFPQRKNDKRKKIMEVYDKINSRWGKETIKSAASGLQKKDWNMKRNFLSRRYTTSWDEILKVKI</sequence>
<organism evidence="7 8">
    <name type="scientific">Candidatus Mcinerneyibacterium aminivorans</name>
    <dbReference type="NCBI Taxonomy" id="2703815"/>
    <lineage>
        <taxon>Bacteria</taxon>
        <taxon>Candidatus Macinerneyibacteriota</taxon>
        <taxon>Candidatus Mcinerneyibacteria</taxon>
        <taxon>Candidatus Mcinerneyibacteriales</taxon>
        <taxon>Candidatus Mcinerneyibacteriaceae</taxon>
        <taxon>Candidatus Mcinerneyibacterium</taxon>
    </lineage>
</organism>
<dbReference type="Gene3D" id="3.40.1170.60">
    <property type="match status" value="1"/>
</dbReference>
<dbReference type="PANTHER" id="PTHR11076:SF34">
    <property type="entry name" value="PROTEIN UMUC"/>
    <property type="match status" value="1"/>
</dbReference>
<dbReference type="CDD" id="cd01700">
    <property type="entry name" value="PolY_Pol_V_umuC"/>
    <property type="match status" value="1"/>
</dbReference>
<dbReference type="PANTHER" id="PTHR11076">
    <property type="entry name" value="DNA REPAIR POLYMERASE UMUC / TRANSFERASE FAMILY MEMBER"/>
    <property type="match status" value="1"/>
</dbReference>
<dbReference type="AlphaFoldDB" id="A0A5D0MCH7"/>
<keyword evidence="8" id="KW-1185">Reference proteome</keyword>
<dbReference type="Gene3D" id="1.10.150.20">
    <property type="entry name" value="5' to 3' exonuclease, C-terminal subdomain"/>
    <property type="match status" value="1"/>
</dbReference>
<name>A0A5D0MCH7_9BACT</name>
<protein>
    <submittedName>
        <fullName evidence="7">Y-family DNA polymerase</fullName>
    </submittedName>
</protein>
<dbReference type="GO" id="GO:0005829">
    <property type="term" value="C:cytosol"/>
    <property type="evidence" value="ECO:0007669"/>
    <property type="project" value="TreeGrafter"/>
</dbReference>
<dbReference type="Proteomes" id="UP000324143">
    <property type="component" value="Unassembled WGS sequence"/>
</dbReference>
<dbReference type="InterPro" id="IPR043128">
    <property type="entry name" value="Rev_trsase/Diguanyl_cyclase"/>
</dbReference>
<accession>A0A5D0MCH7</accession>
<dbReference type="InterPro" id="IPR001126">
    <property type="entry name" value="UmuC"/>
</dbReference>
<dbReference type="GO" id="GO:0003887">
    <property type="term" value="F:DNA-directed DNA polymerase activity"/>
    <property type="evidence" value="ECO:0007669"/>
    <property type="project" value="TreeGrafter"/>
</dbReference>
<dbReference type="Pfam" id="PF11799">
    <property type="entry name" value="IMS_C"/>
    <property type="match status" value="1"/>
</dbReference>
<dbReference type="InterPro" id="IPR025188">
    <property type="entry name" value="DUF4113"/>
</dbReference>
<comment type="caution">
    <text evidence="7">The sequence shown here is derived from an EMBL/GenBank/DDBJ whole genome shotgun (WGS) entry which is preliminary data.</text>
</comment>
<dbReference type="GO" id="GO:0042276">
    <property type="term" value="P:error-prone translesion synthesis"/>
    <property type="evidence" value="ECO:0007669"/>
    <property type="project" value="TreeGrafter"/>
</dbReference>
<dbReference type="InterPro" id="IPR050116">
    <property type="entry name" value="DNA_polymerase-Y"/>
</dbReference>
<evidence type="ECO:0000256" key="3">
    <source>
        <dbReference type="ARBA" id="ARBA00023199"/>
    </source>
</evidence>
<evidence type="ECO:0000259" key="6">
    <source>
        <dbReference type="PROSITE" id="PS50173"/>
    </source>
</evidence>
<evidence type="ECO:0000313" key="7">
    <source>
        <dbReference type="EMBL" id="TYB31487.1"/>
    </source>
</evidence>
<dbReference type="Pfam" id="PF13438">
    <property type="entry name" value="DUF4113"/>
    <property type="match status" value="1"/>
</dbReference>
<dbReference type="PROSITE" id="PS50173">
    <property type="entry name" value="UMUC"/>
    <property type="match status" value="1"/>
</dbReference>
<evidence type="ECO:0000256" key="2">
    <source>
        <dbReference type="ARBA" id="ARBA00022763"/>
    </source>
</evidence>
<evidence type="ECO:0000256" key="4">
    <source>
        <dbReference type="ARBA" id="ARBA00023204"/>
    </source>
</evidence>
<dbReference type="GO" id="GO:0003684">
    <property type="term" value="F:damaged DNA binding"/>
    <property type="evidence" value="ECO:0007669"/>
    <property type="project" value="InterPro"/>
</dbReference>
<evidence type="ECO:0000313" key="8">
    <source>
        <dbReference type="Proteomes" id="UP000324143"/>
    </source>
</evidence>